<accession>A0A976IGG6</accession>
<name>A0A976IGG6_BRELC</name>
<proteinExistence type="predicted"/>
<comment type="caution">
    <text evidence="1">The sequence shown here is derived from an EMBL/GenBank/DDBJ whole genome shotgun (WGS) entry which is preliminary data.</text>
</comment>
<protein>
    <submittedName>
        <fullName evidence="1">Uncharacterized protein</fullName>
    </submittedName>
</protein>
<dbReference type="GeneID" id="94348749"/>
<organism evidence="1 2">
    <name type="scientific">Bremia lactucae</name>
    <name type="common">Lettuce downy mildew</name>
    <dbReference type="NCBI Taxonomy" id="4779"/>
    <lineage>
        <taxon>Eukaryota</taxon>
        <taxon>Sar</taxon>
        <taxon>Stramenopiles</taxon>
        <taxon>Oomycota</taxon>
        <taxon>Peronosporomycetes</taxon>
        <taxon>Peronosporales</taxon>
        <taxon>Peronosporaceae</taxon>
        <taxon>Bremia</taxon>
    </lineage>
</organism>
<dbReference type="EMBL" id="SHOA02000001">
    <property type="protein sequence ID" value="TDH70891.1"/>
    <property type="molecule type" value="Genomic_DNA"/>
</dbReference>
<keyword evidence="2" id="KW-1185">Reference proteome</keyword>
<dbReference type="AlphaFoldDB" id="A0A976IGG6"/>
<dbReference type="KEGG" id="blac:94348749"/>
<evidence type="ECO:0000313" key="1">
    <source>
        <dbReference type="EMBL" id="TDH70891.1"/>
    </source>
</evidence>
<gene>
    <name evidence="1" type="ORF">CCR75_004993</name>
</gene>
<evidence type="ECO:0000313" key="2">
    <source>
        <dbReference type="Proteomes" id="UP000294530"/>
    </source>
</evidence>
<reference evidence="1 2" key="1">
    <citation type="journal article" date="2021" name="Genome Biol.">
        <title>AFLAP: assembly-free linkage analysis pipeline using k-mers from genome sequencing data.</title>
        <authorList>
            <person name="Fletcher K."/>
            <person name="Zhang L."/>
            <person name="Gil J."/>
            <person name="Han R."/>
            <person name="Cavanaugh K."/>
            <person name="Michelmore R."/>
        </authorList>
    </citation>
    <scope>NUCLEOTIDE SEQUENCE [LARGE SCALE GENOMIC DNA]</scope>
    <source>
        <strain evidence="1 2">SF5</strain>
    </source>
</reference>
<dbReference type="Proteomes" id="UP000294530">
    <property type="component" value="Unassembled WGS sequence"/>
</dbReference>
<sequence length="59" mass="6434">MSVGMIFMLHSDLEQVTEMVDFHPTFKFGMGKISDLIAFVGAGLSQSIACRSHLCDAIV</sequence>
<dbReference type="RefSeq" id="XP_067820390.1">
    <property type="nucleotide sequence ID" value="XM_067963078.1"/>
</dbReference>